<dbReference type="SUPFAM" id="SSF46689">
    <property type="entry name" value="Homeodomain-like"/>
    <property type="match status" value="1"/>
</dbReference>
<feature type="region of interest" description="Disordered" evidence="1">
    <location>
        <begin position="1"/>
        <end position="20"/>
    </location>
</feature>
<evidence type="ECO:0000313" key="3">
    <source>
        <dbReference type="Proteomes" id="UP001596060"/>
    </source>
</evidence>
<dbReference type="Gene3D" id="1.10.357.10">
    <property type="entry name" value="Tetracycline Repressor, domain 2"/>
    <property type="match status" value="1"/>
</dbReference>
<comment type="caution">
    <text evidence="2">The sequence shown here is derived from an EMBL/GenBank/DDBJ whole genome shotgun (WGS) entry which is preliminary data.</text>
</comment>
<feature type="region of interest" description="Disordered" evidence="1">
    <location>
        <begin position="226"/>
        <end position="249"/>
    </location>
</feature>
<dbReference type="Proteomes" id="UP001596060">
    <property type="component" value="Unassembled WGS sequence"/>
</dbReference>
<dbReference type="InterPro" id="IPR009057">
    <property type="entry name" value="Homeodomain-like_sf"/>
</dbReference>
<evidence type="ECO:0000256" key="1">
    <source>
        <dbReference type="SAM" id="MobiDB-lite"/>
    </source>
</evidence>
<gene>
    <name evidence="2" type="ORF">ACFPN9_01340</name>
</gene>
<keyword evidence="3" id="KW-1185">Reference proteome</keyword>
<accession>A0ABW0NTP6</accession>
<reference evidence="3" key="1">
    <citation type="journal article" date="2019" name="Int. J. Syst. Evol. Microbiol.">
        <title>The Global Catalogue of Microorganisms (GCM) 10K type strain sequencing project: providing services to taxonomists for standard genome sequencing and annotation.</title>
        <authorList>
            <consortium name="The Broad Institute Genomics Platform"/>
            <consortium name="The Broad Institute Genome Sequencing Center for Infectious Disease"/>
            <person name="Wu L."/>
            <person name="Ma J."/>
        </authorList>
    </citation>
    <scope>NUCLEOTIDE SEQUENCE [LARGE SCALE GENOMIC DNA]</scope>
    <source>
        <strain evidence="3">CCUG 43117</strain>
    </source>
</reference>
<evidence type="ECO:0000313" key="2">
    <source>
        <dbReference type="EMBL" id="MFC5503896.1"/>
    </source>
</evidence>
<dbReference type="EMBL" id="JBHSLU010000004">
    <property type="protein sequence ID" value="MFC5503896.1"/>
    <property type="molecule type" value="Genomic_DNA"/>
</dbReference>
<proteinExistence type="predicted"/>
<feature type="compositionally biased region" description="Basic and acidic residues" evidence="1">
    <location>
        <begin position="232"/>
        <end position="243"/>
    </location>
</feature>
<sequence>MASDPLSADSVTEASAAAPADPRRQAVEALMRLAATRPWDEIELGDIAAEAGLTLAKLRGLFPSKLAMLGGLARIVDDAVLADVSDDLAGEPVRERLFDLVMRRLDALAPYKAGLRRIAPVIRRDPLTMAALNRGAVNSWRYMLASAGIPTEDGLGPVRVQGAVLLMARVTEVWLQDDEPELSRTMARLDRELKTAARIMARVEDVHRLTAPLRGLARALCSGRRPTVRRRERSDESLRREGEDFAPAI</sequence>
<organism evidence="2 3">
    <name type="scientific">Bosea massiliensis</name>
    <dbReference type="NCBI Taxonomy" id="151419"/>
    <lineage>
        <taxon>Bacteria</taxon>
        <taxon>Pseudomonadati</taxon>
        <taxon>Pseudomonadota</taxon>
        <taxon>Alphaproteobacteria</taxon>
        <taxon>Hyphomicrobiales</taxon>
        <taxon>Boseaceae</taxon>
        <taxon>Bosea</taxon>
    </lineage>
</organism>
<dbReference type="RefSeq" id="WP_066724663.1">
    <property type="nucleotide sequence ID" value="NZ_JBHSLU010000004.1"/>
</dbReference>
<protein>
    <submittedName>
        <fullName evidence="2">TetR/AcrR family transcriptional regulator</fullName>
    </submittedName>
</protein>
<name>A0ABW0NTP6_9HYPH</name>